<feature type="compositionally biased region" description="Polar residues" evidence="1">
    <location>
        <begin position="157"/>
        <end position="183"/>
    </location>
</feature>
<dbReference type="Gene3D" id="2.60.40.1190">
    <property type="match status" value="1"/>
</dbReference>
<protein>
    <recommendedName>
        <fullName evidence="3">Carbohydrate-binding domain-containing protein</fullName>
    </recommendedName>
</protein>
<feature type="compositionally biased region" description="Low complexity" evidence="1">
    <location>
        <begin position="229"/>
        <end position="241"/>
    </location>
</feature>
<feature type="region of interest" description="Disordered" evidence="1">
    <location>
        <begin position="123"/>
        <end position="242"/>
    </location>
</feature>
<keyword evidence="5" id="KW-1185">Reference proteome</keyword>
<evidence type="ECO:0000256" key="1">
    <source>
        <dbReference type="SAM" id="MobiDB-lite"/>
    </source>
</evidence>
<evidence type="ECO:0000313" key="4">
    <source>
        <dbReference type="EMBL" id="ASJ70897.1"/>
    </source>
</evidence>
<dbReference type="InterPro" id="IPR010502">
    <property type="entry name" value="Carb-bd_dom_fam9"/>
</dbReference>
<feature type="chain" id="PRO_5016340335" description="Carbohydrate-binding domain-containing protein" evidence="2">
    <location>
        <begin position="30"/>
        <end position="481"/>
    </location>
</feature>
<organism evidence="4 5">
    <name type="scientific">Granulosicoccus antarcticus IMCC3135</name>
    <dbReference type="NCBI Taxonomy" id="1192854"/>
    <lineage>
        <taxon>Bacteria</taxon>
        <taxon>Pseudomonadati</taxon>
        <taxon>Pseudomonadota</taxon>
        <taxon>Gammaproteobacteria</taxon>
        <taxon>Chromatiales</taxon>
        <taxon>Granulosicoccaceae</taxon>
        <taxon>Granulosicoccus</taxon>
    </lineage>
</organism>
<feature type="compositionally biased region" description="Low complexity" evidence="1">
    <location>
        <begin position="184"/>
        <end position="196"/>
    </location>
</feature>
<evidence type="ECO:0000256" key="2">
    <source>
        <dbReference type="SAM" id="SignalP"/>
    </source>
</evidence>
<dbReference type="GO" id="GO:0004553">
    <property type="term" value="F:hydrolase activity, hydrolyzing O-glycosyl compounds"/>
    <property type="evidence" value="ECO:0007669"/>
    <property type="project" value="InterPro"/>
</dbReference>
<dbReference type="KEGG" id="gai:IMCC3135_03920"/>
<gene>
    <name evidence="4" type="ORF">IMCC3135_03920</name>
</gene>
<feature type="signal peptide" evidence="2">
    <location>
        <begin position="1"/>
        <end position="29"/>
    </location>
</feature>
<accession>A0A2Z2NTF7</accession>
<evidence type="ECO:0000259" key="3">
    <source>
        <dbReference type="Pfam" id="PF06452"/>
    </source>
</evidence>
<reference evidence="4 5" key="1">
    <citation type="submission" date="2016-12" db="EMBL/GenBank/DDBJ databases">
        <authorList>
            <person name="Song W.-J."/>
            <person name="Kurnit D.M."/>
        </authorList>
    </citation>
    <scope>NUCLEOTIDE SEQUENCE [LARGE SCALE GENOMIC DNA]</scope>
    <source>
        <strain evidence="4 5">IMCC3135</strain>
    </source>
</reference>
<dbReference type="AlphaFoldDB" id="A0A2Z2NTF7"/>
<feature type="compositionally biased region" description="Acidic residues" evidence="1">
    <location>
        <begin position="197"/>
        <end position="211"/>
    </location>
</feature>
<feature type="domain" description="Carbohydrate-binding" evidence="3">
    <location>
        <begin position="291"/>
        <end position="481"/>
    </location>
</feature>
<dbReference type="Proteomes" id="UP000250079">
    <property type="component" value="Chromosome"/>
</dbReference>
<dbReference type="PROSITE" id="PS51257">
    <property type="entry name" value="PROKAR_LIPOPROTEIN"/>
    <property type="match status" value="1"/>
</dbReference>
<dbReference type="EMBL" id="CP018632">
    <property type="protein sequence ID" value="ASJ70897.1"/>
    <property type="molecule type" value="Genomic_DNA"/>
</dbReference>
<dbReference type="GO" id="GO:0030246">
    <property type="term" value="F:carbohydrate binding"/>
    <property type="evidence" value="ECO:0007669"/>
    <property type="project" value="InterPro"/>
</dbReference>
<proteinExistence type="predicted"/>
<dbReference type="GO" id="GO:0016052">
    <property type="term" value="P:carbohydrate catabolic process"/>
    <property type="evidence" value="ECO:0007669"/>
    <property type="project" value="InterPro"/>
</dbReference>
<sequence>MKITFMRSFNRSPFATTLAFLGLSLLASCSDGGSVTTLKARPSIPVTIPAVLQNDGTVVQENLSPQIRLSNGTSVNLVKNDDGSWSGTINVTPGRNYIATITWVESLDGQDIPLASQTQSLEVSADGNVTRTDSNDYSTDIDTDSDGISNLDERHNGTNPLQADSSVANNPSDDGSTDSSSQLPTESIPESTPTTEVEPDSESAGDTESTSDTEPTTGTEPTTDDTDPTSDTTPDITPEPTLADVIVPQIASLSAPLIDGTGVTTAGAGGDLSGEWAAAIQIDNSGAPLLINKLQSSQNPDGVNDSPGHRWAAMHDGRYLYVVVLVDNQTAHQSDSDDAGTQNDSLELFLDADNSKLQRYDDNDSNYLLPLQDSSEGTLPLTDGSAPGVTSTLSSAVLFASGPGKGPAGLTNPETNQDIYEIRVSLTAIGINTDEPFGFELMINDDDGIEGFISQWSWNQPTGSNTDAQQNPSVFGTLLLE</sequence>
<dbReference type="Pfam" id="PF06452">
    <property type="entry name" value="CBM9_1"/>
    <property type="match status" value="1"/>
</dbReference>
<keyword evidence="2" id="KW-0732">Signal</keyword>
<dbReference type="SUPFAM" id="SSF49344">
    <property type="entry name" value="CBD9-like"/>
    <property type="match status" value="1"/>
</dbReference>
<feature type="compositionally biased region" description="Low complexity" evidence="1">
    <location>
        <begin position="212"/>
        <end position="221"/>
    </location>
</feature>
<evidence type="ECO:0000313" key="5">
    <source>
        <dbReference type="Proteomes" id="UP000250079"/>
    </source>
</evidence>
<name>A0A2Z2NTF7_9GAMM</name>